<proteinExistence type="predicted"/>
<gene>
    <name evidence="2" type="ORF">F2Q69_00030113</name>
</gene>
<feature type="region of interest" description="Disordered" evidence="1">
    <location>
        <begin position="1"/>
        <end position="37"/>
    </location>
</feature>
<evidence type="ECO:0000313" key="2">
    <source>
        <dbReference type="EMBL" id="KAF3589283.1"/>
    </source>
</evidence>
<sequence length="84" mass="9398">MSRDIGELSESDEEELIEPEQGDKGAAKETDLEEELEVVWSGPVTRSRLRAQEESLQHLAKNVGNKPEGEIQDKSACWFNVISV</sequence>
<accession>A0A8S9S924</accession>
<feature type="compositionally biased region" description="Basic and acidic residues" evidence="1">
    <location>
        <begin position="21"/>
        <end position="30"/>
    </location>
</feature>
<comment type="caution">
    <text evidence="2">The sequence shown here is derived from an EMBL/GenBank/DDBJ whole genome shotgun (WGS) entry which is preliminary data.</text>
</comment>
<dbReference type="AlphaFoldDB" id="A0A8S9S924"/>
<reference evidence="2" key="1">
    <citation type="submission" date="2019-12" db="EMBL/GenBank/DDBJ databases">
        <title>Genome sequencing and annotation of Brassica cretica.</title>
        <authorList>
            <person name="Studholme D.J."/>
            <person name="Sarris P."/>
        </authorList>
    </citation>
    <scope>NUCLEOTIDE SEQUENCE</scope>
    <source>
        <strain evidence="2">PFS-109/04</strain>
        <tissue evidence="2">Leaf</tissue>
    </source>
</reference>
<evidence type="ECO:0000313" key="3">
    <source>
        <dbReference type="Proteomes" id="UP000712600"/>
    </source>
</evidence>
<dbReference type="Proteomes" id="UP000712600">
    <property type="component" value="Unassembled WGS sequence"/>
</dbReference>
<protein>
    <submittedName>
        <fullName evidence="2">Uncharacterized protein</fullName>
    </submittedName>
</protein>
<organism evidence="2 3">
    <name type="scientific">Brassica cretica</name>
    <name type="common">Mustard</name>
    <dbReference type="NCBI Taxonomy" id="69181"/>
    <lineage>
        <taxon>Eukaryota</taxon>
        <taxon>Viridiplantae</taxon>
        <taxon>Streptophyta</taxon>
        <taxon>Embryophyta</taxon>
        <taxon>Tracheophyta</taxon>
        <taxon>Spermatophyta</taxon>
        <taxon>Magnoliopsida</taxon>
        <taxon>eudicotyledons</taxon>
        <taxon>Gunneridae</taxon>
        <taxon>Pentapetalae</taxon>
        <taxon>rosids</taxon>
        <taxon>malvids</taxon>
        <taxon>Brassicales</taxon>
        <taxon>Brassicaceae</taxon>
        <taxon>Brassiceae</taxon>
        <taxon>Brassica</taxon>
    </lineage>
</organism>
<feature type="compositionally biased region" description="Acidic residues" evidence="1">
    <location>
        <begin position="7"/>
        <end position="20"/>
    </location>
</feature>
<name>A0A8S9S924_BRACR</name>
<evidence type="ECO:0000256" key="1">
    <source>
        <dbReference type="SAM" id="MobiDB-lite"/>
    </source>
</evidence>
<dbReference type="EMBL" id="QGKX02000088">
    <property type="protein sequence ID" value="KAF3589283.1"/>
    <property type="molecule type" value="Genomic_DNA"/>
</dbReference>